<keyword evidence="5 11" id="KW-0479">Metal-binding</keyword>
<dbReference type="SUPFAM" id="SSF50129">
    <property type="entry name" value="GroES-like"/>
    <property type="match status" value="1"/>
</dbReference>
<dbReference type="PANTHER" id="PTHR42683">
    <property type="entry name" value="ALDEHYDE REDUCTASE"/>
    <property type="match status" value="1"/>
</dbReference>
<dbReference type="EMBL" id="CDHN01000005">
    <property type="protein sequence ID" value="CEJ92654.1"/>
    <property type="molecule type" value="Genomic_DNA"/>
</dbReference>
<dbReference type="PROSITE" id="PS00059">
    <property type="entry name" value="ADH_ZINC"/>
    <property type="match status" value="1"/>
</dbReference>
<evidence type="ECO:0000256" key="2">
    <source>
        <dbReference type="ARBA" id="ARBA00008072"/>
    </source>
</evidence>
<evidence type="ECO:0000313" key="13">
    <source>
        <dbReference type="EMBL" id="CEJ92654.1"/>
    </source>
</evidence>
<dbReference type="GO" id="GO:0008106">
    <property type="term" value="F:alcohol dehydrogenase (NADP+) activity"/>
    <property type="evidence" value="ECO:0007669"/>
    <property type="project" value="UniProtKB-EC"/>
</dbReference>
<dbReference type="HOGENOM" id="CLU_026673_20_2_1"/>
<dbReference type="FunFam" id="3.40.50.720:FF:000158">
    <property type="entry name" value="Zinc-binding alcohol dehydrogenase"/>
    <property type="match status" value="1"/>
</dbReference>
<keyword evidence="8" id="KW-0560">Oxidoreductase</keyword>
<comment type="subunit">
    <text evidence="3">Homodimer.</text>
</comment>
<dbReference type="InterPro" id="IPR002328">
    <property type="entry name" value="ADH_Zn_CS"/>
</dbReference>
<evidence type="ECO:0000259" key="12">
    <source>
        <dbReference type="SMART" id="SM00829"/>
    </source>
</evidence>
<dbReference type="GO" id="GO:0008270">
    <property type="term" value="F:zinc ion binding"/>
    <property type="evidence" value="ECO:0007669"/>
    <property type="project" value="InterPro"/>
</dbReference>
<dbReference type="SMART" id="SM00829">
    <property type="entry name" value="PKS_ER"/>
    <property type="match status" value="1"/>
</dbReference>
<dbReference type="InterPro" id="IPR047109">
    <property type="entry name" value="CAD-like"/>
</dbReference>
<evidence type="ECO:0000256" key="6">
    <source>
        <dbReference type="ARBA" id="ARBA00022833"/>
    </source>
</evidence>
<keyword evidence="4" id="KW-0597">Phosphoprotein</keyword>
<dbReference type="AlphaFoldDB" id="A0A0A1TCZ4"/>
<dbReference type="GO" id="GO:0006066">
    <property type="term" value="P:alcohol metabolic process"/>
    <property type="evidence" value="ECO:0007669"/>
    <property type="project" value="UniProtKB-ARBA"/>
</dbReference>
<accession>A0A0A1TCZ4</accession>
<evidence type="ECO:0000256" key="11">
    <source>
        <dbReference type="RuleBase" id="RU361277"/>
    </source>
</evidence>
<evidence type="ECO:0000256" key="9">
    <source>
        <dbReference type="ARBA" id="ARBA00024074"/>
    </source>
</evidence>
<dbReference type="Gene3D" id="3.90.180.10">
    <property type="entry name" value="Medium-chain alcohol dehydrogenases, catalytic domain"/>
    <property type="match status" value="1"/>
</dbReference>
<proteinExistence type="inferred from homology"/>
<reference evidence="13 14" key="1">
    <citation type="journal article" date="2015" name="Genome Announc.">
        <title>Draft Genome Sequence and Gene Annotation of the Entomopathogenic Fungus Verticillium hemipterigenum.</title>
        <authorList>
            <person name="Horn F."/>
            <person name="Habel A."/>
            <person name="Scharf D.H."/>
            <person name="Dworschak J."/>
            <person name="Brakhage A.A."/>
            <person name="Guthke R."/>
            <person name="Hertweck C."/>
            <person name="Linde J."/>
        </authorList>
    </citation>
    <scope>NUCLEOTIDE SEQUENCE [LARGE SCALE GENOMIC DNA]</scope>
</reference>
<evidence type="ECO:0000256" key="4">
    <source>
        <dbReference type="ARBA" id="ARBA00022553"/>
    </source>
</evidence>
<dbReference type="InterPro" id="IPR011032">
    <property type="entry name" value="GroES-like_sf"/>
</dbReference>
<dbReference type="OrthoDB" id="1879366at2759"/>
<keyword evidence="6 11" id="KW-0862">Zinc</keyword>
<evidence type="ECO:0000256" key="10">
    <source>
        <dbReference type="ARBA" id="ARBA00050997"/>
    </source>
</evidence>
<comment type="catalytic activity">
    <reaction evidence="10">
        <text>a primary alcohol + NADP(+) = an aldehyde + NADPH + H(+)</text>
        <dbReference type="Rhea" id="RHEA:15937"/>
        <dbReference type="ChEBI" id="CHEBI:15378"/>
        <dbReference type="ChEBI" id="CHEBI:15734"/>
        <dbReference type="ChEBI" id="CHEBI:17478"/>
        <dbReference type="ChEBI" id="CHEBI:57783"/>
        <dbReference type="ChEBI" id="CHEBI:58349"/>
        <dbReference type="EC" id="1.1.1.2"/>
    </reaction>
    <physiologicalReaction direction="left-to-right" evidence="10">
        <dbReference type="Rhea" id="RHEA:15938"/>
    </physiologicalReaction>
    <physiologicalReaction direction="right-to-left" evidence="10">
        <dbReference type="Rhea" id="RHEA:15939"/>
    </physiologicalReaction>
</comment>
<dbReference type="EC" id="1.1.1.2" evidence="9"/>
<evidence type="ECO:0000256" key="3">
    <source>
        <dbReference type="ARBA" id="ARBA00011738"/>
    </source>
</evidence>
<evidence type="ECO:0000256" key="1">
    <source>
        <dbReference type="ARBA" id="ARBA00001947"/>
    </source>
</evidence>
<feature type="domain" description="Enoyl reductase (ER)" evidence="12">
    <location>
        <begin position="19"/>
        <end position="354"/>
    </location>
</feature>
<keyword evidence="14" id="KW-1185">Reference proteome</keyword>
<dbReference type="Gene3D" id="3.40.50.720">
    <property type="entry name" value="NAD(P)-binding Rossmann-like Domain"/>
    <property type="match status" value="1"/>
</dbReference>
<name>A0A0A1TCZ4_9HYPO</name>
<dbReference type="InterPro" id="IPR013149">
    <property type="entry name" value="ADH-like_C"/>
</dbReference>
<dbReference type="CDD" id="cd05283">
    <property type="entry name" value="CAD1"/>
    <property type="match status" value="1"/>
</dbReference>
<dbReference type="Pfam" id="PF08240">
    <property type="entry name" value="ADH_N"/>
    <property type="match status" value="1"/>
</dbReference>
<sequence length="357" mass="38352">MTDYKFEGWQGHDVASAEGKLVWAEFEPKAWEEDNIDIRITHCGVCASDLATLRSGWVPANYPCVVGHEIVGVAVRVGSAVTNGIQVGDLVGVGAQADACLGRDGPCKACASNHEPYCRISNVNTYDSKHRNGDKAYGGYATYHRAVSHFVMKVPAGLKPEYAAPLLCGGATVYSPLKAWGCGPGKKVGIVGVGGLGHFAVLFAKAMGADQVVGISRREAKRDEAISLGCDDYIATADDENWVSKNVDRFDIIISTISSSDPKFNNYLRALAFDGTLIQVGAPETPIPLAPFALILGRRRVAGSALASPKEIAEMMQFCVDKDIRPWVETRPMSDTNAALLDLAAGKPRFRYVLTNE</sequence>
<gene>
    <name evidence="13" type="ORF">VHEMI08290</name>
</gene>
<dbReference type="InterPro" id="IPR013154">
    <property type="entry name" value="ADH-like_N"/>
</dbReference>
<dbReference type="SUPFAM" id="SSF51735">
    <property type="entry name" value="NAD(P)-binding Rossmann-fold domains"/>
    <property type="match status" value="1"/>
</dbReference>
<dbReference type="STRING" id="1531966.A0A0A1TCZ4"/>
<comment type="similarity">
    <text evidence="2 11">Belongs to the zinc-containing alcohol dehydrogenase family.</text>
</comment>
<evidence type="ECO:0000313" key="14">
    <source>
        <dbReference type="Proteomes" id="UP000039046"/>
    </source>
</evidence>
<dbReference type="Pfam" id="PF00107">
    <property type="entry name" value="ADH_zinc_N"/>
    <property type="match status" value="1"/>
</dbReference>
<organism evidence="13 14">
    <name type="scientific">[Torrubiella] hemipterigena</name>
    <dbReference type="NCBI Taxonomy" id="1531966"/>
    <lineage>
        <taxon>Eukaryota</taxon>
        <taxon>Fungi</taxon>
        <taxon>Dikarya</taxon>
        <taxon>Ascomycota</taxon>
        <taxon>Pezizomycotina</taxon>
        <taxon>Sordariomycetes</taxon>
        <taxon>Hypocreomycetidae</taxon>
        <taxon>Hypocreales</taxon>
        <taxon>Clavicipitaceae</taxon>
        <taxon>Clavicipitaceae incertae sedis</taxon>
        <taxon>'Torrubiella' clade</taxon>
    </lineage>
</organism>
<comment type="cofactor">
    <cofactor evidence="1 11">
        <name>Zn(2+)</name>
        <dbReference type="ChEBI" id="CHEBI:29105"/>
    </cofactor>
</comment>
<evidence type="ECO:0000256" key="7">
    <source>
        <dbReference type="ARBA" id="ARBA00022857"/>
    </source>
</evidence>
<evidence type="ECO:0000256" key="5">
    <source>
        <dbReference type="ARBA" id="ARBA00022723"/>
    </source>
</evidence>
<dbReference type="InterPro" id="IPR036291">
    <property type="entry name" value="NAD(P)-bd_dom_sf"/>
</dbReference>
<keyword evidence="7" id="KW-0521">NADP</keyword>
<evidence type="ECO:0000256" key="8">
    <source>
        <dbReference type="ARBA" id="ARBA00023002"/>
    </source>
</evidence>
<protein>
    <recommendedName>
        <fullName evidence="9">alcohol dehydrogenase (NADP(+))</fullName>
        <ecNumber evidence="9">1.1.1.2</ecNumber>
    </recommendedName>
</protein>
<dbReference type="InterPro" id="IPR020843">
    <property type="entry name" value="ER"/>
</dbReference>
<dbReference type="Proteomes" id="UP000039046">
    <property type="component" value="Unassembled WGS sequence"/>
</dbReference>